<name>I0GRZ3_SELRL</name>
<dbReference type="Gene3D" id="3.40.50.300">
    <property type="entry name" value="P-loop containing nucleotide triphosphate hydrolases"/>
    <property type="match status" value="1"/>
</dbReference>
<dbReference type="GO" id="GO:0004519">
    <property type="term" value="F:endonuclease activity"/>
    <property type="evidence" value="ECO:0007669"/>
    <property type="project" value="InterPro"/>
</dbReference>
<accession>I0GRZ3</accession>
<dbReference type="EMBL" id="AP012292">
    <property type="protein sequence ID" value="BAL83530.1"/>
    <property type="molecule type" value="Genomic_DNA"/>
</dbReference>
<dbReference type="InterPro" id="IPR046461">
    <property type="entry name" value="TerL_ATPase"/>
</dbReference>
<dbReference type="PATRIC" id="fig|927704.6.peg.1893"/>
<protein>
    <submittedName>
        <fullName evidence="3">Putative phage terminase</fullName>
    </submittedName>
</protein>
<dbReference type="KEGG" id="sri:SELR_18220"/>
<evidence type="ECO:0000259" key="1">
    <source>
        <dbReference type="Pfam" id="PF03354"/>
    </source>
</evidence>
<dbReference type="eggNOG" id="COG4626">
    <property type="taxonomic scope" value="Bacteria"/>
</dbReference>
<dbReference type="PANTHER" id="PTHR41287:SF1">
    <property type="entry name" value="PROTEIN YMFN"/>
    <property type="match status" value="1"/>
</dbReference>
<reference evidence="3 4" key="1">
    <citation type="submission" date="2011-10" db="EMBL/GenBank/DDBJ databases">
        <title>Whole genome sequence of Selenomonas ruminantium subsp. lactilytica TAM6421.</title>
        <authorList>
            <person name="Oguchi A."/>
            <person name="Ankai A."/>
            <person name="Kaneko J."/>
            <person name="Yamada-Narita S."/>
            <person name="Fukui S."/>
            <person name="Takahashi M."/>
            <person name="Onodera T."/>
            <person name="Kojima S."/>
            <person name="Fushimi T."/>
            <person name="Abe N."/>
            <person name="Kamio Y."/>
            <person name="Yamazaki S."/>
            <person name="Fujita N."/>
        </authorList>
    </citation>
    <scope>NUCLEOTIDE SEQUENCE [LARGE SCALE GENOMIC DNA]</scope>
    <source>
        <strain evidence="4">NBRC 103574 / TAM6421</strain>
    </source>
</reference>
<feature type="domain" description="Terminase large subunit-like ATPase" evidence="1">
    <location>
        <begin position="81"/>
        <end position="267"/>
    </location>
</feature>
<proteinExistence type="predicted"/>
<dbReference type="PANTHER" id="PTHR41287">
    <property type="match status" value="1"/>
</dbReference>
<dbReference type="InterPro" id="IPR046462">
    <property type="entry name" value="TerL_nuclease"/>
</dbReference>
<dbReference type="HOGENOM" id="CLU_026632_6_1_9"/>
<dbReference type="Pfam" id="PF03354">
    <property type="entry name" value="TerL_ATPase"/>
    <property type="match status" value="1"/>
</dbReference>
<gene>
    <name evidence="3" type="ordered locus">SELR_18220</name>
</gene>
<dbReference type="InterPro" id="IPR027417">
    <property type="entry name" value="P-loop_NTPase"/>
</dbReference>
<dbReference type="AlphaFoldDB" id="I0GRZ3"/>
<dbReference type="RefSeq" id="WP_014424961.1">
    <property type="nucleotide sequence ID" value="NC_017068.1"/>
</dbReference>
<dbReference type="Pfam" id="PF20441">
    <property type="entry name" value="TerL_nuclease"/>
    <property type="match status" value="1"/>
</dbReference>
<organism evidence="3 4">
    <name type="scientific">Selenomonas ruminantium subsp. lactilytica (strain NBRC 103574 / TAM6421)</name>
    <dbReference type="NCBI Taxonomy" id="927704"/>
    <lineage>
        <taxon>Bacteria</taxon>
        <taxon>Bacillati</taxon>
        <taxon>Bacillota</taxon>
        <taxon>Negativicutes</taxon>
        <taxon>Selenomonadales</taxon>
        <taxon>Selenomonadaceae</taxon>
        <taxon>Selenomonas</taxon>
    </lineage>
</organism>
<feature type="domain" description="Terminase large subunit-like endonuclease" evidence="2">
    <location>
        <begin position="280"/>
        <end position="561"/>
    </location>
</feature>
<evidence type="ECO:0000313" key="4">
    <source>
        <dbReference type="Proteomes" id="UP000007887"/>
    </source>
</evidence>
<evidence type="ECO:0000313" key="3">
    <source>
        <dbReference type="EMBL" id="BAL83530.1"/>
    </source>
</evidence>
<dbReference type="InterPro" id="IPR005021">
    <property type="entry name" value="Terminase_largesu-like"/>
</dbReference>
<evidence type="ECO:0000259" key="2">
    <source>
        <dbReference type="Pfam" id="PF20441"/>
    </source>
</evidence>
<dbReference type="Proteomes" id="UP000007887">
    <property type="component" value="Chromosome"/>
</dbReference>
<sequence>MDLQTTNEHSYIKEYAQAVTDGDIVIGRRVRQTLDMLLALFDNDSVKVDLADSTKHIRFIENECKLYEAPFAGKPFKLELFQKAIVESIFAFKVWNDEVGRYVRKFQDVLVVMGRKNGKSPLVAAILLSEWFCGEMGTKILIGSNNYEQADIMFSACDAMREESRSLAKCTRRNNIGIFFGNQKQKKKHGKFTRQNKGSIKRISASGGNKEGRNIKIGAVDEVHEMADNHLVMPIRQALSTQDEPLYFEITTEGFTEGGYLDQRLEQATHVLDGEVEMPDFLIWWYAQDSEEEVWQDEGSWQKSNPGIGVIKKYSFLRKMVDEARTSATTRAFVLSKDFNIKQNSATAWLDMATIINPATFDMRELEGAMYIGGLDYAETTDLCSAKAMFVKDGIKYLTGMYFIPQTKADAILDDKNLKNPEHKDYHKWAQQGLVTICEGTEVDEQVVANWFIGLYENYHMMPFKFGYDNWHSKGFKRCMGEYFGDEVLEKVGMDFMSLSSPMHSMESDMKLKKLNYNNNPIDKWCFENMSIKTNNIGLVMPVKKYGQSKNRIDGGMATIICYATYSRYKIEYEQAMNMR</sequence>